<name>A0ABN9UGB5_9DINO</name>
<keyword evidence="3" id="KW-1185">Reference proteome</keyword>
<feature type="non-terminal residue" evidence="2">
    <location>
        <position position="119"/>
    </location>
</feature>
<evidence type="ECO:0000313" key="2">
    <source>
        <dbReference type="EMBL" id="CAK0857989.1"/>
    </source>
</evidence>
<feature type="compositionally biased region" description="Low complexity" evidence="1">
    <location>
        <begin position="107"/>
        <end position="119"/>
    </location>
</feature>
<feature type="non-terminal residue" evidence="2">
    <location>
        <position position="1"/>
    </location>
</feature>
<comment type="caution">
    <text evidence="2">The sequence shown here is derived from an EMBL/GenBank/DDBJ whole genome shotgun (WGS) entry which is preliminary data.</text>
</comment>
<sequence>VHDVCPLSGFPVAMLPYPPSAPGPPAELPRLRRQPVPRAARPGLLGLRRAGAGPGRRRRLRARRAHAEVQARAVAAREGPAAERGGPPGRPGGPARQGPPEARRAAAHPAVAAGPGRAA</sequence>
<feature type="compositionally biased region" description="Pro residues" evidence="1">
    <location>
        <begin position="16"/>
        <end position="27"/>
    </location>
</feature>
<organism evidence="2 3">
    <name type="scientific">Prorocentrum cordatum</name>
    <dbReference type="NCBI Taxonomy" id="2364126"/>
    <lineage>
        <taxon>Eukaryota</taxon>
        <taxon>Sar</taxon>
        <taxon>Alveolata</taxon>
        <taxon>Dinophyceae</taxon>
        <taxon>Prorocentrales</taxon>
        <taxon>Prorocentraceae</taxon>
        <taxon>Prorocentrum</taxon>
    </lineage>
</organism>
<gene>
    <name evidence="2" type="ORF">PCOR1329_LOCUS47918</name>
</gene>
<feature type="region of interest" description="Disordered" evidence="1">
    <location>
        <begin position="16"/>
        <end position="119"/>
    </location>
</feature>
<proteinExistence type="predicted"/>
<evidence type="ECO:0000256" key="1">
    <source>
        <dbReference type="SAM" id="MobiDB-lite"/>
    </source>
</evidence>
<feature type="compositionally biased region" description="Basic residues" evidence="1">
    <location>
        <begin position="55"/>
        <end position="64"/>
    </location>
</feature>
<reference evidence="2" key="1">
    <citation type="submission" date="2023-10" db="EMBL/GenBank/DDBJ databases">
        <authorList>
            <person name="Chen Y."/>
            <person name="Shah S."/>
            <person name="Dougan E. K."/>
            <person name="Thang M."/>
            <person name="Chan C."/>
        </authorList>
    </citation>
    <scope>NUCLEOTIDE SEQUENCE [LARGE SCALE GENOMIC DNA]</scope>
</reference>
<protein>
    <submittedName>
        <fullName evidence="2">Uncharacterized protein</fullName>
    </submittedName>
</protein>
<dbReference type="Proteomes" id="UP001189429">
    <property type="component" value="Unassembled WGS sequence"/>
</dbReference>
<feature type="compositionally biased region" description="Low complexity" evidence="1">
    <location>
        <begin position="68"/>
        <end position="85"/>
    </location>
</feature>
<accession>A0ABN9UGB5</accession>
<dbReference type="EMBL" id="CAUYUJ010015774">
    <property type="protein sequence ID" value="CAK0857989.1"/>
    <property type="molecule type" value="Genomic_DNA"/>
</dbReference>
<evidence type="ECO:0000313" key="3">
    <source>
        <dbReference type="Proteomes" id="UP001189429"/>
    </source>
</evidence>
<feature type="compositionally biased region" description="Low complexity" evidence="1">
    <location>
        <begin position="37"/>
        <end position="51"/>
    </location>
</feature>